<dbReference type="AlphaFoldDB" id="A0A4V3C6J3"/>
<dbReference type="OrthoDB" id="5187968at2"/>
<dbReference type="Proteomes" id="UP000295388">
    <property type="component" value="Unassembled WGS sequence"/>
</dbReference>
<reference evidence="1 2" key="1">
    <citation type="submission" date="2019-03" db="EMBL/GenBank/DDBJ databases">
        <title>Genomic Encyclopedia of Type Strains, Phase III (KMG-III): the genomes of soil and plant-associated and newly described type strains.</title>
        <authorList>
            <person name="Whitman W."/>
        </authorList>
    </citation>
    <scope>NUCLEOTIDE SEQUENCE [LARGE SCALE GENOMIC DNA]</scope>
    <source>
        <strain evidence="1 2">VKM Ac-2527</strain>
    </source>
</reference>
<gene>
    <name evidence="1" type="ORF">EV643_12976</name>
</gene>
<comment type="caution">
    <text evidence="1">The sequence shown here is derived from an EMBL/GenBank/DDBJ whole genome shotgun (WGS) entry which is preliminary data.</text>
</comment>
<dbReference type="EMBL" id="SNWQ01000029">
    <property type="protein sequence ID" value="TDO33978.1"/>
    <property type="molecule type" value="Genomic_DNA"/>
</dbReference>
<protein>
    <submittedName>
        <fullName evidence="1">Uncharacterized protein</fullName>
    </submittedName>
</protein>
<proteinExistence type="predicted"/>
<accession>A0A4V3C6J3</accession>
<evidence type="ECO:0000313" key="1">
    <source>
        <dbReference type="EMBL" id="TDO33978.1"/>
    </source>
</evidence>
<name>A0A4V3C6J3_9ACTN</name>
<evidence type="ECO:0000313" key="2">
    <source>
        <dbReference type="Proteomes" id="UP000295388"/>
    </source>
</evidence>
<sequence length="88" mass="10280">MFGFRLSAQKPPDPRRITDDVVMRFDHIYEVDPDKMAIFGQQDIPAWDTHRIVDSRWDHLAWMHQHFADTVLGMSDLGLNEDGSEPEQ</sequence>
<keyword evidence="2" id="KW-1185">Reference proteome</keyword>
<dbReference type="RefSeq" id="WP_133805085.1">
    <property type="nucleotide sequence ID" value="NZ_SNWQ01000029.1"/>
</dbReference>
<organism evidence="1 2">
    <name type="scientific">Kribbella caucasensis</name>
    <dbReference type="NCBI Taxonomy" id="2512215"/>
    <lineage>
        <taxon>Bacteria</taxon>
        <taxon>Bacillati</taxon>
        <taxon>Actinomycetota</taxon>
        <taxon>Actinomycetes</taxon>
        <taxon>Propionibacteriales</taxon>
        <taxon>Kribbellaceae</taxon>
        <taxon>Kribbella</taxon>
    </lineage>
</organism>